<reference evidence="3" key="1">
    <citation type="submission" date="2016-04" db="EMBL/GenBank/DDBJ databases">
        <authorList>
            <person name="Tabuchi Yagui T.R."/>
        </authorList>
    </citation>
    <scope>NUCLEOTIDE SEQUENCE [LARGE SCALE GENOMIC DNA]</scope>
    <source>
        <strain evidence="3">NIES-26</strain>
    </source>
</reference>
<dbReference type="AlphaFoldDB" id="A0A367Q575"/>
<comment type="caution">
    <text evidence="3">The sequence shown here is derived from an EMBL/GenBank/DDBJ whole genome shotgun (WGS) entry which is preliminary data.</text>
</comment>
<evidence type="ECO:0000313" key="4">
    <source>
        <dbReference type="Proteomes" id="UP000252107"/>
    </source>
</evidence>
<dbReference type="Pfam" id="PF20018">
    <property type="entry name" value="VMAP-M14"/>
    <property type="match status" value="1"/>
</dbReference>
<feature type="domain" description="vWA-MoxR associated protein middle region 14" evidence="1">
    <location>
        <begin position="85"/>
        <end position="216"/>
    </location>
</feature>
<dbReference type="EMBL" id="LXQD01000348">
    <property type="protein sequence ID" value="RCJ18464.1"/>
    <property type="molecule type" value="Genomic_DNA"/>
</dbReference>
<evidence type="ECO:0000259" key="1">
    <source>
        <dbReference type="Pfam" id="PF20018"/>
    </source>
</evidence>
<organism evidence="3 4">
    <name type="scientific">Nostoc minutum NIES-26</name>
    <dbReference type="NCBI Taxonomy" id="1844469"/>
    <lineage>
        <taxon>Bacteria</taxon>
        <taxon>Bacillati</taxon>
        <taxon>Cyanobacteriota</taxon>
        <taxon>Cyanophyceae</taxon>
        <taxon>Nostocales</taxon>
        <taxon>Nostocaceae</taxon>
        <taxon>Nostoc</taxon>
    </lineage>
</organism>
<evidence type="ECO:0000313" key="3">
    <source>
        <dbReference type="EMBL" id="RCJ18464.1"/>
    </source>
</evidence>
<sequence>MKYDRSKLRKLIEALTHQELHESLDDFTAVRNQFTDGQEKYLRDKIILDYFEKHQEEIDKFLERIKDFNPQAYENYKNTIILIREEITQESIKKLLYILNKKLDDSLFFINSFLLSSKFIEEFVLDKFGLKYKLEDLAIKPVSDEICPLIACSEWCRIKFFEQSSQNESFRSLAEEIKNWQTEVIKYRQEAKLDQIKKFVYQSFNKFKELINEEELRIQIEIEPEVDAQRNTGLPTGLFFLNMNLWIKSKELPLGRFAERVVLKPEQFEQGVEQKSNILRMCLEKEDFLSELIRKIRYSLPDKIKPTIEFFVPLGFYQESLENIDFPRGRKRELLGKEYSIFINSFERYFDQDFREIRDEIYERKKALWVNGGTPDSEIYYIGTKPSESDLEMIEEAKAIAVWSRCLENPLAEGNDIKISEWKNWPQTIHKLRKQRKDLEVTLFWDDLYPKPSQRCRPLNTDVVE</sequence>
<dbReference type="Proteomes" id="UP000252107">
    <property type="component" value="Unassembled WGS sequence"/>
</dbReference>
<dbReference type="Pfam" id="PF20028">
    <property type="entry name" value="VMAP-C"/>
    <property type="match status" value="1"/>
</dbReference>
<dbReference type="InterPro" id="IPR045456">
    <property type="entry name" value="VMAP-M14"/>
</dbReference>
<name>A0A367Q575_9NOSO</name>
<accession>A0A367Q575</accession>
<feature type="domain" description="vWA-MoxR associated protein C-terminal" evidence="2">
    <location>
        <begin position="269"/>
        <end position="447"/>
    </location>
</feature>
<protein>
    <submittedName>
        <fullName evidence="3">Uncharacterized protein</fullName>
    </submittedName>
</protein>
<proteinExistence type="predicted"/>
<keyword evidence="4" id="KW-1185">Reference proteome</keyword>
<gene>
    <name evidence="3" type="ORF">A6770_33040</name>
</gene>
<evidence type="ECO:0000259" key="2">
    <source>
        <dbReference type="Pfam" id="PF20028"/>
    </source>
</evidence>
<dbReference type="InterPro" id="IPR045450">
    <property type="entry name" value="VMAP_C"/>
</dbReference>